<dbReference type="Gene3D" id="1.10.510.10">
    <property type="entry name" value="Transferase(Phosphotransferase) domain 1"/>
    <property type="match status" value="1"/>
</dbReference>
<dbReference type="InterPro" id="IPR017441">
    <property type="entry name" value="Protein_kinase_ATP_BS"/>
</dbReference>
<evidence type="ECO:0000313" key="11">
    <source>
        <dbReference type="Proteomes" id="UP000226442"/>
    </source>
</evidence>
<dbReference type="OrthoDB" id="450638at2"/>
<evidence type="ECO:0000256" key="5">
    <source>
        <dbReference type="ARBA" id="ARBA00022777"/>
    </source>
</evidence>
<evidence type="ECO:0000256" key="3">
    <source>
        <dbReference type="ARBA" id="ARBA00022679"/>
    </source>
</evidence>
<keyword evidence="10" id="KW-0723">Serine/threonine-protein kinase</keyword>
<evidence type="ECO:0000259" key="9">
    <source>
        <dbReference type="PROSITE" id="PS50011"/>
    </source>
</evidence>
<dbReference type="EC" id="2.7.11.1" evidence="2"/>
<dbReference type="Pfam" id="PF00069">
    <property type="entry name" value="Pkinase"/>
    <property type="match status" value="1"/>
</dbReference>
<keyword evidence="3" id="KW-0808">Transferase</keyword>
<dbReference type="AlphaFoldDB" id="A0A2G4EYN4"/>
<feature type="domain" description="FHA" evidence="8">
    <location>
        <begin position="27"/>
        <end position="80"/>
    </location>
</feature>
<organism evidence="10 11">
    <name type="scientific">Tychonema bourrellyi FEM_GT703</name>
    <dbReference type="NCBI Taxonomy" id="2040638"/>
    <lineage>
        <taxon>Bacteria</taxon>
        <taxon>Bacillati</taxon>
        <taxon>Cyanobacteriota</taxon>
        <taxon>Cyanophyceae</taxon>
        <taxon>Oscillatoriophycideae</taxon>
        <taxon>Oscillatoriales</taxon>
        <taxon>Microcoleaceae</taxon>
        <taxon>Tychonema</taxon>
    </lineage>
</organism>
<keyword evidence="5 10" id="KW-0418">Kinase</keyword>
<sequence length="453" mass="50165">MTSKVTLTITAGNLKGKEFTFDTRTTCIIGRAKDCYPKIPDDEKHRTISRYHCLLDINPPDIRIRDFGSKNGTFVNSKKIGQREAHQSPEEAAHIQFPEYDLGEGDEFTLSDTSFRVAVALDPENAKTIQRQTPPTIPSNQEKLWEMLQAFLFKAVGGQNNIGVLGDYVLLKELGRGGFSLVYLARHKLTNEEVALKVMLPKVAANQRAVNWFLREVDNTKCLKHPNVVGFKKSGYADETFFFTMEYCEGGSVVDLMEKRGVSTLPIAESVGIITQVLDGLTYTHNAEIPNVRLADGSFAKGRGLIHRDLKPGNIFLANVGGKKVAKIGDYGLAKAFDQAGLSGQTMTGSQVGTPYFMPRQQVLDYKYAQPEVDVWAVAACLYVMITGYAPRNFVGLDPFRAVLDNDAVPIRDRTSSIPQPLAAVIDRALIDNPEIYYKSAVDFKQALLNTIS</sequence>
<dbReference type="SMART" id="SM00240">
    <property type="entry name" value="FHA"/>
    <property type="match status" value="1"/>
</dbReference>
<dbReference type="InterPro" id="IPR000719">
    <property type="entry name" value="Prot_kinase_dom"/>
</dbReference>
<keyword evidence="4 7" id="KW-0547">Nucleotide-binding</keyword>
<feature type="domain" description="Protein kinase" evidence="9">
    <location>
        <begin position="168"/>
        <end position="449"/>
    </location>
</feature>
<feature type="binding site" evidence="7">
    <location>
        <position position="197"/>
    </location>
    <ligand>
        <name>ATP</name>
        <dbReference type="ChEBI" id="CHEBI:30616"/>
    </ligand>
</feature>
<protein>
    <recommendedName>
        <fullName evidence="2">non-specific serine/threonine protein kinase</fullName>
        <ecNumber evidence="2">2.7.11.1</ecNumber>
    </recommendedName>
</protein>
<dbReference type="SUPFAM" id="SSF49879">
    <property type="entry name" value="SMAD/FHA domain"/>
    <property type="match status" value="1"/>
</dbReference>
<dbReference type="PROSITE" id="PS00107">
    <property type="entry name" value="PROTEIN_KINASE_ATP"/>
    <property type="match status" value="1"/>
</dbReference>
<accession>A0A2G4EYN4</accession>
<dbReference type="PANTHER" id="PTHR43671">
    <property type="entry name" value="SERINE/THREONINE-PROTEIN KINASE NEK"/>
    <property type="match status" value="1"/>
</dbReference>
<dbReference type="EMBL" id="NXIB02000110">
    <property type="protein sequence ID" value="PHX54287.1"/>
    <property type="molecule type" value="Genomic_DNA"/>
</dbReference>
<dbReference type="InterPro" id="IPR000253">
    <property type="entry name" value="FHA_dom"/>
</dbReference>
<reference evidence="10" key="1">
    <citation type="submission" date="2017-10" db="EMBL/GenBank/DDBJ databases">
        <title>Draft genome sequence of the planktic cyanobacteria Tychonema bourrellyi isolated from alpine lentic freshwater.</title>
        <authorList>
            <person name="Tett A."/>
            <person name="Armanini F."/>
            <person name="Asnicar F."/>
            <person name="Boscaini A."/>
            <person name="Pasolli E."/>
            <person name="Zolfo M."/>
            <person name="Donati C."/>
            <person name="Salmaso N."/>
            <person name="Segata N."/>
        </authorList>
    </citation>
    <scope>NUCLEOTIDE SEQUENCE</scope>
    <source>
        <strain evidence="10">FEM_GT703</strain>
    </source>
</reference>
<keyword evidence="11" id="KW-1185">Reference proteome</keyword>
<dbReference type="Gene3D" id="2.60.200.20">
    <property type="match status" value="1"/>
</dbReference>
<dbReference type="Proteomes" id="UP000226442">
    <property type="component" value="Unassembled WGS sequence"/>
</dbReference>
<dbReference type="PROSITE" id="PS50011">
    <property type="entry name" value="PROTEIN_KINASE_DOM"/>
    <property type="match status" value="1"/>
</dbReference>
<dbReference type="SUPFAM" id="SSF56112">
    <property type="entry name" value="Protein kinase-like (PK-like)"/>
    <property type="match status" value="1"/>
</dbReference>
<dbReference type="InterPro" id="IPR011009">
    <property type="entry name" value="Kinase-like_dom_sf"/>
</dbReference>
<gene>
    <name evidence="10" type="ORF">CP500_016895</name>
</gene>
<evidence type="ECO:0000256" key="4">
    <source>
        <dbReference type="ARBA" id="ARBA00022741"/>
    </source>
</evidence>
<evidence type="ECO:0000256" key="1">
    <source>
        <dbReference type="ARBA" id="ARBA00010886"/>
    </source>
</evidence>
<proteinExistence type="inferred from homology"/>
<evidence type="ECO:0000256" key="7">
    <source>
        <dbReference type="PROSITE-ProRule" id="PRU10141"/>
    </source>
</evidence>
<dbReference type="GO" id="GO:0004674">
    <property type="term" value="F:protein serine/threonine kinase activity"/>
    <property type="evidence" value="ECO:0007669"/>
    <property type="project" value="UniProtKB-KW"/>
</dbReference>
<dbReference type="InterPro" id="IPR008271">
    <property type="entry name" value="Ser/Thr_kinase_AS"/>
</dbReference>
<dbReference type="PROSITE" id="PS50006">
    <property type="entry name" value="FHA_DOMAIN"/>
    <property type="match status" value="1"/>
</dbReference>
<dbReference type="RefSeq" id="WP_096830433.1">
    <property type="nucleotide sequence ID" value="NZ_NXIB02000110.1"/>
</dbReference>
<dbReference type="PROSITE" id="PS00108">
    <property type="entry name" value="PROTEIN_KINASE_ST"/>
    <property type="match status" value="1"/>
</dbReference>
<dbReference type="SMART" id="SM00220">
    <property type="entry name" value="S_TKc"/>
    <property type="match status" value="1"/>
</dbReference>
<dbReference type="GO" id="GO:0005524">
    <property type="term" value="F:ATP binding"/>
    <property type="evidence" value="ECO:0007669"/>
    <property type="project" value="UniProtKB-UniRule"/>
</dbReference>
<name>A0A2G4EYN4_9CYAN</name>
<dbReference type="InterPro" id="IPR008984">
    <property type="entry name" value="SMAD_FHA_dom_sf"/>
</dbReference>
<dbReference type="CDD" id="cd14014">
    <property type="entry name" value="STKc_PknB_like"/>
    <property type="match status" value="1"/>
</dbReference>
<dbReference type="InterPro" id="IPR050660">
    <property type="entry name" value="NEK_Ser/Thr_kinase"/>
</dbReference>
<evidence type="ECO:0000256" key="6">
    <source>
        <dbReference type="ARBA" id="ARBA00022840"/>
    </source>
</evidence>
<evidence type="ECO:0000313" key="10">
    <source>
        <dbReference type="EMBL" id="PHX54287.1"/>
    </source>
</evidence>
<evidence type="ECO:0000256" key="2">
    <source>
        <dbReference type="ARBA" id="ARBA00012513"/>
    </source>
</evidence>
<comment type="caution">
    <text evidence="10">The sequence shown here is derived from an EMBL/GenBank/DDBJ whole genome shotgun (WGS) entry which is preliminary data.</text>
</comment>
<dbReference type="Pfam" id="PF00498">
    <property type="entry name" value="FHA"/>
    <property type="match status" value="1"/>
</dbReference>
<comment type="similarity">
    <text evidence="1">Belongs to the protein kinase superfamily. NEK Ser/Thr protein kinase family. NIMA subfamily.</text>
</comment>
<keyword evidence="6 7" id="KW-0067">ATP-binding</keyword>
<evidence type="ECO:0000259" key="8">
    <source>
        <dbReference type="PROSITE" id="PS50006"/>
    </source>
</evidence>
<dbReference type="PANTHER" id="PTHR43671:SF13">
    <property type="entry name" value="SERINE_THREONINE-PROTEIN KINASE NEK2"/>
    <property type="match status" value="1"/>
</dbReference>